<organism evidence="2 3">
    <name type="scientific">Chroogloeocystis siderophila 5.2 s.c.1</name>
    <dbReference type="NCBI Taxonomy" id="247279"/>
    <lineage>
        <taxon>Bacteria</taxon>
        <taxon>Bacillati</taxon>
        <taxon>Cyanobacteriota</taxon>
        <taxon>Cyanophyceae</taxon>
        <taxon>Oscillatoriophycideae</taxon>
        <taxon>Chroococcales</taxon>
        <taxon>Chroococcaceae</taxon>
        <taxon>Chroogloeocystis</taxon>
    </lineage>
</organism>
<dbReference type="EMBL" id="MRCC01000007">
    <property type="protein sequence ID" value="OKH27071.1"/>
    <property type="molecule type" value="Genomic_DNA"/>
</dbReference>
<accession>A0A1U7HU21</accession>
<keyword evidence="1" id="KW-0472">Membrane</keyword>
<reference evidence="2 3" key="1">
    <citation type="submission" date="2016-11" db="EMBL/GenBank/DDBJ databases">
        <title>Draft Genome Sequences of Nine Cyanobacterial Strains from Diverse Habitats.</title>
        <authorList>
            <person name="Zhu T."/>
            <person name="Hou S."/>
            <person name="Lu X."/>
            <person name="Hess W.R."/>
        </authorList>
    </citation>
    <scope>NUCLEOTIDE SEQUENCE [LARGE SCALE GENOMIC DNA]</scope>
    <source>
        <strain evidence="2 3">5.2 s.c.1</strain>
    </source>
</reference>
<comment type="caution">
    <text evidence="2">The sequence shown here is derived from an EMBL/GenBank/DDBJ whole genome shotgun (WGS) entry which is preliminary data.</text>
</comment>
<evidence type="ECO:0000313" key="2">
    <source>
        <dbReference type="EMBL" id="OKH27071.1"/>
    </source>
</evidence>
<keyword evidence="1" id="KW-0812">Transmembrane</keyword>
<evidence type="ECO:0000256" key="1">
    <source>
        <dbReference type="SAM" id="Phobius"/>
    </source>
</evidence>
<keyword evidence="1" id="KW-1133">Transmembrane helix</keyword>
<feature type="transmembrane region" description="Helical" evidence="1">
    <location>
        <begin position="12"/>
        <end position="31"/>
    </location>
</feature>
<proteinExistence type="predicted"/>
<dbReference type="Proteomes" id="UP000185984">
    <property type="component" value="Unassembled WGS sequence"/>
</dbReference>
<protein>
    <submittedName>
        <fullName evidence="2">Uncharacterized protein</fullName>
    </submittedName>
</protein>
<dbReference type="STRING" id="247279.NIES1031_10145"/>
<name>A0A1U7HU21_9CHRO</name>
<dbReference type="OrthoDB" id="468542at2"/>
<dbReference type="RefSeq" id="WP_073549283.1">
    <property type="nucleotide sequence ID" value="NZ_CAWMVK010000041.1"/>
</dbReference>
<gene>
    <name evidence="2" type="ORF">NIES1031_10145</name>
</gene>
<evidence type="ECO:0000313" key="3">
    <source>
        <dbReference type="Proteomes" id="UP000185984"/>
    </source>
</evidence>
<sequence>MNILWKNLLIKTVLWLVVEIILSVLGLDNIADYSEFVFGQDYTVAGYSQLAIHQNSFVL</sequence>
<keyword evidence="3" id="KW-1185">Reference proteome</keyword>
<dbReference type="AlphaFoldDB" id="A0A1U7HU21"/>